<dbReference type="EMBL" id="NBII01000005">
    <property type="protein sequence ID" value="PAV18512.1"/>
    <property type="molecule type" value="Genomic_DNA"/>
</dbReference>
<keyword evidence="7" id="KW-0460">Magnesium</keyword>
<evidence type="ECO:0000256" key="12">
    <source>
        <dbReference type="ARBA" id="ARBA00024596"/>
    </source>
</evidence>
<comment type="function">
    <text evidence="23">Oxidized purine nucleoside triphosphate hydrolase which is a prominent sanitizer of the oxidized nucleotide pool. Catalyzes the hydrolysis of 2-oxo-dATP (2-hydroxy-dATP) into 2-oxo-dAMP. Also has a significant hydrolase activity toward 2-oxo-ATP, 8-oxo-dGTP and 8-oxo-dATP. Through the hydrolysis of oxidized purine nucleoside triphosphates, prevents their incorporation into DNA and the subsequent transversions A:T to C:G and G:C to T:A. Also catalyzes the hydrolysis of methylated purine nucleoside triphosphate preventing their integration into DNA. Through this antimutagenic activity protects cells from oxidative stress.</text>
</comment>
<dbReference type="GO" id="GO:0042262">
    <property type="term" value="P:DNA protection"/>
    <property type="evidence" value="ECO:0007669"/>
    <property type="project" value="InterPro"/>
</dbReference>
<comment type="catalytic activity">
    <reaction evidence="22">
        <text>N(6)-methyl-dATP + H2O = N(6)-methyl-dAMP + diphosphate + H(+)</text>
        <dbReference type="Rhea" id="RHEA:67604"/>
        <dbReference type="ChEBI" id="CHEBI:15377"/>
        <dbReference type="ChEBI" id="CHEBI:15378"/>
        <dbReference type="ChEBI" id="CHEBI:33019"/>
        <dbReference type="ChEBI" id="CHEBI:169976"/>
        <dbReference type="ChEBI" id="CHEBI:172872"/>
    </reaction>
    <physiologicalReaction direction="left-to-right" evidence="22">
        <dbReference type="Rhea" id="RHEA:67605"/>
    </physiologicalReaction>
</comment>
<evidence type="ECO:0000256" key="2">
    <source>
        <dbReference type="ARBA" id="ARBA00004123"/>
    </source>
</evidence>
<evidence type="ECO:0000256" key="23">
    <source>
        <dbReference type="ARBA" id="ARBA00053094"/>
    </source>
</evidence>
<keyword evidence="8" id="KW-0539">Nucleus</keyword>
<evidence type="ECO:0000256" key="11">
    <source>
        <dbReference type="ARBA" id="ARBA00024486"/>
    </source>
</evidence>
<keyword evidence="6" id="KW-0378">Hydrolase</keyword>
<evidence type="ECO:0000256" key="7">
    <source>
        <dbReference type="ARBA" id="ARBA00022842"/>
    </source>
</evidence>
<dbReference type="PANTHER" id="PTHR43758:SF2">
    <property type="entry name" value="OXIDIZED PURINE NUCLEOSIDE TRIPHOSPHATE HYDROLASE"/>
    <property type="match status" value="1"/>
</dbReference>
<dbReference type="Gene3D" id="3.90.79.10">
    <property type="entry name" value="Nucleoside Triphosphate Pyrophosphohydrolase"/>
    <property type="match status" value="1"/>
</dbReference>
<evidence type="ECO:0000256" key="9">
    <source>
        <dbReference type="ARBA" id="ARBA00024448"/>
    </source>
</evidence>
<comment type="catalytic activity">
    <reaction evidence="9">
        <text>8-oxo-dATP + H2O = 8-oxo-dAMP + diphosphate + H(+)</text>
        <dbReference type="Rhea" id="RHEA:65396"/>
        <dbReference type="ChEBI" id="CHEBI:15377"/>
        <dbReference type="ChEBI" id="CHEBI:15378"/>
        <dbReference type="ChEBI" id="CHEBI:33019"/>
        <dbReference type="ChEBI" id="CHEBI:71361"/>
        <dbReference type="ChEBI" id="CHEBI:172871"/>
    </reaction>
    <physiologicalReaction direction="left-to-right" evidence="9">
        <dbReference type="Rhea" id="RHEA:65397"/>
    </physiologicalReaction>
</comment>
<keyword evidence="5" id="KW-0479">Metal-binding</keyword>
<dbReference type="PRINTS" id="PR01403">
    <property type="entry name" value="8OXTPHPHTASE"/>
</dbReference>
<dbReference type="GO" id="GO:0005737">
    <property type="term" value="C:cytoplasm"/>
    <property type="evidence" value="ECO:0007669"/>
    <property type="project" value="TreeGrafter"/>
</dbReference>
<evidence type="ECO:0000256" key="14">
    <source>
        <dbReference type="ARBA" id="ARBA00026218"/>
    </source>
</evidence>
<evidence type="ECO:0000256" key="1">
    <source>
        <dbReference type="ARBA" id="ARBA00001946"/>
    </source>
</evidence>
<protein>
    <recommendedName>
        <fullName evidence="14">Oxidized purine nucleoside triphosphate hydrolase</fullName>
        <ecNumber evidence="13">3.6.1.56</ecNumber>
    </recommendedName>
    <alternativeName>
        <fullName evidence="18">2-hydroxy-dATP diphosphatase</fullName>
    </alternativeName>
    <alternativeName>
        <fullName evidence="17">7,8-dihydro-8-oxoguanine triphosphatase</fullName>
    </alternativeName>
    <alternativeName>
        <fullName evidence="16">8-oxo-dGTPase</fullName>
    </alternativeName>
    <alternativeName>
        <fullName evidence="19">Methylated purine nucleoside triphosphate hydrolase</fullName>
    </alternativeName>
    <alternativeName>
        <fullName evidence="15">Nucleoside diphosphate-linked moiety X motif 1</fullName>
    </alternativeName>
</protein>
<dbReference type="SUPFAM" id="SSF55811">
    <property type="entry name" value="Nudix"/>
    <property type="match status" value="1"/>
</dbReference>
<evidence type="ECO:0000256" key="22">
    <source>
        <dbReference type="ARBA" id="ARBA00049032"/>
    </source>
</evidence>
<dbReference type="InterPro" id="IPR015797">
    <property type="entry name" value="NUDIX_hydrolase-like_dom_sf"/>
</dbReference>
<comment type="catalytic activity">
    <reaction evidence="11">
        <text>8-oxo-dGTP + H2O = 8-oxo-dGMP + diphosphate + H(+)</text>
        <dbReference type="Rhea" id="RHEA:31575"/>
        <dbReference type="ChEBI" id="CHEBI:15377"/>
        <dbReference type="ChEBI" id="CHEBI:15378"/>
        <dbReference type="ChEBI" id="CHEBI:33019"/>
        <dbReference type="ChEBI" id="CHEBI:63224"/>
        <dbReference type="ChEBI" id="CHEBI:77896"/>
    </reaction>
    <physiologicalReaction direction="left-to-right" evidence="11">
        <dbReference type="Rhea" id="RHEA:31576"/>
    </physiologicalReaction>
</comment>
<comment type="similarity">
    <text evidence="3">Belongs to the Nudix hydrolase family.</text>
</comment>
<dbReference type="AlphaFoldDB" id="A0A286UFV5"/>
<dbReference type="GO" id="GO:0005634">
    <property type="term" value="C:nucleus"/>
    <property type="evidence" value="ECO:0007669"/>
    <property type="project" value="UniProtKB-SubCell"/>
</dbReference>
<reference evidence="25 26" key="1">
    <citation type="journal article" date="2017" name="Mol. Ecol.">
        <title>Comparative and population genomic landscape of Phellinus noxius: A hypervariable fungus causing root rot in trees.</title>
        <authorList>
            <person name="Chung C.L."/>
            <person name="Lee T.J."/>
            <person name="Akiba M."/>
            <person name="Lee H.H."/>
            <person name="Kuo T.H."/>
            <person name="Liu D."/>
            <person name="Ke H.M."/>
            <person name="Yokoi T."/>
            <person name="Roa M.B."/>
            <person name="Lu M.J."/>
            <person name="Chang Y.Y."/>
            <person name="Ann P.J."/>
            <person name="Tsai J.N."/>
            <person name="Chen C.Y."/>
            <person name="Tzean S.S."/>
            <person name="Ota Y."/>
            <person name="Hattori T."/>
            <person name="Sahashi N."/>
            <person name="Liou R.F."/>
            <person name="Kikuchi T."/>
            <person name="Tsai I.J."/>
        </authorList>
    </citation>
    <scope>NUCLEOTIDE SEQUENCE [LARGE SCALE GENOMIC DNA]</scope>
    <source>
        <strain evidence="25 26">FFPRI411160</strain>
    </source>
</reference>
<dbReference type="PROSITE" id="PS51462">
    <property type="entry name" value="NUDIX"/>
    <property type="match status" value="1"/>
</dbReference>
<evidence type="ECO:0000256" key="18">
    <source>
        <dbReference type="ARBA" id="ARBA00031927"/>
    </source>
</evidence>
<evidence type="ECO:0000256" key="21">
    <source>
        <dbReference type="ARBA" id="ARBA00048894"/>
    </source>
</evidence>
<evidence type="ECO:0000256" key="17">
    <source>
        <dbReference type="ARBA" id="ARBA00030682"/>
    </source>
</evidence>
<dbReference type="InterPro" id="IPR003563">
    <property type="entry name" value="8ODP"/>
</dbReference>
<evidence type="ECO:0000256" key="20">
    <source>
        <dbReference type="ARBA" id="ARBA00048002"/>
    </source>
</evidence>
<evidence type="ECO:0000256" key="13">
    <source>
        <dbReference type="ARBA" id="ARBA00026103"/>
    </source>
</evidence>
<accession>A0A286UFV5</accession>
<comment type="catalytic activity">
    <reaction evidence="10">
        <text>2-oxo-dATP + H2O = 2-oxo-dAMP + diphosphate + H(+)</text>
        <dbReference type="Rhea" id="RHEA:31583"/>
        <dbReference type="ChEBI" id="CHEBI:15377"/>
        <dbReference type="ChEBI" id="CHEBI:15378"/>
        <dbReference type="ChEBI" id="CHEBI:33019"/>
        <dbReference type="ChEBI" id="CHEBI:63212"/>
        <dbReference type="ChEBI" id="CHEBI:77897"/>
        <dbReference type="EC" id="3.6.1.56"/>
    </reaction>
    <physiologicalReaction direction="left-to-right" evidence="10">
        <dbReference type="Rhea" id="RHEA:31584"/>
    </physiologicalReaction>
</comment>
<gene>
    <name evidence="25" type="ORF">PNOK_0535400</name>
</gene>
<feature type="domain" description="Nudix hydrolase" evidence="24">
    <location>
        <begin position="38"/>
        <end position="169"/>
    </location>
</feature>
<dbReference type="GO" id="GO:0008828">
    <property type="term" value="F:dATP diphosphatase activity"/>
    <property type="evidence" value="ECO:0007669"/>
    <property type="project" value="UniProtKB-EC"/>
</dbReference>
<dbReference type="EC" id="3.6.1.56" evidence="13"/>
<dbReference type="InParanoid" id="A0A286UFV5"/>
<comment type="catalytic activity">
    <reaction evidence="12">
        <text>2-oxo-ATP + H2O = 2-oxo-AMP + diphosphate + H(+)</text>
        <dbReference type="Rhea" id="RHEA:67392"/>
        <dbReference type="ChEBI" id="CHEBI:15377"/>
        <dbReference type="ChEBI" id="CHEBI:15378"/>
        <dbReference type="ChEBI" id="CHEBI:33019"/>
        <dbReference type="ChEBI" id="CHEBI:71395"/>
        <dbReference type="ChEBI" id="CHEBI:172878"/>
    </reaction>
    <physiologicalReaction direction="left-to-right" evidence="12">
        <dbReference type="Rhea" id="RHEA:67393"/>
    </physiologicalReaction>
</comment>
<dbReference type="STRING" id="2282107.A0A286UFV5"/>
<dbReference type="InterPro" id="IPR000086">
    <property type="entry name" value="NUDIX_hydrolase_dom"/>
</dbReference>
<dbReference type="GO" id="GO:0008413">
    <property type="term" value="F:8-oxo-7,8-dihydroguanosine triphosphate pyrophosphatase activity"/>
    <property type="evidence" value="ECO:0007669"/>
    <property type="project" value="InterPro"/>
</dbReference>
<evidence type="ECO:0000256" key="16">
    <source>
        <dbReference type="ARBA" id="ARBA00030634"/>
    </source>
</evidence>
<evidence type="ECO:0000313" key="26">
    <source>
        <dbReference type="Proteomes" id="UP000217199"/>
    </source>
</evidence>
<comment type="subunit">
    <text evidence="4">Monomer.</text>
</comment>
<sequence length="231" mass="26709">MTDSKANEFPDAPEGIEINQITRKLFSSEDTNWRELLPYKKFTNAFILDKKNGRILLGLKKRGFGKDMYNGFGGKIEPGETPLEAAVRELKEESGVTAKLKECGVLLFVNASPSYCYYVHMYRTYEYDDEPIETEEMRPKWFAIPPEYLDKDKEGRKLGKETSTSITKSDDGLGVSYPPIPFELMWPDDELWMPLLLQGSNFFGRVDFDRVDSKSQKGSYVMERWWFGSRD</sequence>
<evidence type="ECO:0000256" key="6">
    <source>
        <dbReference type="ARBA" id="ARBA00022801"/>
    </source>
</evidence>
<evidence type="ECO:0000313" key="25">
    <source>
        <dbReference type="EMBL" id="PAV18512.1"/>
    </source>
</evidence>
<evidence type="ECO:0000256" key="19">
    <source>
        <dbReference type="ARBA" id="ARBA00032071"/>
    </source>
</evidence>
<comment type="catalytic activity">
    <reaction evidence="20">
        <text>N(6)-methyl-ATP + H2O = N(6)-methyl-AMP + diphosphate + H(+)</text>
        <dbReference type="Rhea" id="RHEA:67608"/>
        <dbReference type="ChEBI" id="CHEBI:15377"/>
        <dbReference type="ChEBI" id="CHEBI:15378"/>
        <dbReference type="ChEBI" id="CHEBI:33019"/>
        <dbReference type="ChEBI" id="CHEBI:144842"/>
        <dbReference type="ChEBI" id="CHEBI:172873"/>
    </reaction>
    <physiologicalReaction direction="left-to-right" evidence="20">
        <dbReference type="Rhea" id="RHEA:67609"/>
    </physiologicalReaction>
</comment>
<evidence type="ECO:0000256" key="5">
    <source>
        <dbReference type="ARBA" id="ARBA00022723"/>
    </source>
</evidence>
<dbReference type="Pfam" id="PF00293">
    <property type="entry name" value="NUDIX"/>
    <property type="match status" value="1"/>
</dbReference>
<comment type="subcellular location">
    <subcellularLocation>
        <location evidence="2">Nucleus</location>
    </subcellularLocation>
</comment>
<proteinExistence type="inferred from homology"/>
<dbReference type="Proteomes" id="UP000217199">
    <property type="component" value="Unassembled WGS sequence"/>
</dbReference>
<dbReference type="InterPro" id="IPR020084">
    <property type="entry name" value="NUDIX_hydrolase_CS"/>
</dbReference>
<dbReference type="PROSITE" id="PS00893">
    <property type="entry name" value="NUDIX_BOX"/>
    <property type="match status" value="1"/>
</dbReference>
<dbReference type="CDD" id="cd03427">
    <property type="entry name" value="NUDIX_MTH1_Nudt1"/>
    <property type="match status" value="1"/>
</dbReference>
<dbReference type="GO" id="GO:0046872">
    <property type="term" value="F:metal ion binding"/>
    <property type="evidence" value="ECO:0007669"/>
    <property type="project" value="UniProtKB-KW"/>
</dbReference>
<dbReference type="PANTHER" id="PTHR43758">
    <property type="entry name" value="7,8-DIHYDRO-8-OXOGUANINE TRIPHOSPHATASE"/>
    <property type="match status" value="1"/>
</dbReference>
<comment type="catalytic activity">
    <reaction evidence="21">
        <text>O(6)-methyl-dGTP + H2O = O(6)-methyl-dGMP + diphosphate + H(+)</text>
        <dbReference type="Rhea" id="RHEA:67600"/>
        <dbReference type="ChEBI" id="CHEBI:15377"/>
        <dbReference type="ChEBI" id="CHEBI:15378"/>
        <dbReference type="ChEBI" id="CHEBI:33019"/>
        <dbReference type="ChEBI" id="CHEBI:169974"/>
        <dbReference type="ChEBI" id="CHEBI:169975"/>
    </reaction>
    <physiologicalReaction direction="left-to-right" evidence="21">
        <dbReference type="Rhea" id="RHEA:67601"/>
    </physiologicalReaction>
</comment>
<evidence type="ECO:0000256" key="10">
    <source>
        <dbReference type="ARBA" id="ARBA00024459"/>
    </source>
</evidence>
<dbReference type="OrthoDB" id="447842at2759"/>
<evidence type="ECO:0000256" key="3">
    <source>
        <dbReference type="ARBA" id="ARBA00005582"/>
    </source>
</evidence>
<keyword evidence="26" id="KW-1185">Reference proteome</keyword>
<evidence type="ECO:0000259" key="24">
    <source>
        <dbReference type="PROSITE" id="PS51462"/>
    </source>
</evidence>
<organism evidence="25 26">
    <name type="scientific">Pyrrhoderma noxium</name>
    <dbReference type="NCBI Taxonomy" id="2282107"/>
    <lineage>
        <taxon>Eukaryota</taxon>
        <taxon>Fungi</taxon>
        <taxon>Dikarya</taxon>
        <taxon>Basidiomycota</taxon>
        <taxon>Agaricomycotina</taxon>
        <taxon>Agaricomycetes</taxon>
        <taxon>Hymenochaetales</taxon>
        <taxon>Hymenochaetaceae</taxon>
        <taxon>Pyrrhoderma</taxon>
    </lineage>
</organism>
<comment type="caution">
    <text evidence="25">The sequence shown here is derived from an EMBL/GenBank/DDBJ whole genome shotgun (WGS) entry which is preliminary data.</text>
</comment>
<evidence type="ECO:0000256" key="15">
    <source>
        <dbReference type="ARBA" id="ARBA00029673"/>
    </source>
</evidence>
<comment type="cofactor">
    <cofactor evidence="1">
        <name>Mg(2+)</name>
        <dbReference type="ChEBI" id="CHEBI:18420"/>
    </cofactor>
</comment>
<name>A0A286UFV5_9AGAM</name>
<evidence type="ECO:0000256" key="8">
    <source>
        <dbReference type="ARBA" id="ARBA00023242"/>
    </source>
</evidence>
<evidence type="ECO:0000256" key="4">
    <source>
        <dbReference type="ARBA" id="ARBA00011245"/>
    </source>
</evidence>